<keyword evidence="1" id="KW-0489">Methyltransferase</keyword>
<dbReference type="EMBL" id="AJ871581">
    <property type="protein sequence ID" value="CAI94688.1"/>
    <property type="molecule type" value="Genomic_DNA"/>
</dbReference>
<evidence type="ECO:0000256" key="2">
    <source>
        <dbReference type="ARBA" id="ARBA00022679"/>
    </source>
</evidence>
<feature type="domain" description="Methyltransferase" evidence="4">
    <location>
        <begin position="41"/>
        <end position="133"/>
    </location>
</feature>
<dbReference type="Gene3D" id="3.40.50.150">
    <property type="entry name" value="Vaccinia Virus protein VP39"/>
    <property type="match status" value="1"/>
</dbReference>
<accession>Q2PC77</accession>
<evidence type="ECO:0000259" key="4">
    <source>
        <dbReference type="Pfam" id="PF13649"/>
    </source>
</evidence>
<dbReference type="InterPro" id="IPR029063">
    <property type="entry name" value="SAM-dependent_MTases_sf"/>
</dbReference>
<evidence type="ECO:0000256" key="3">
    <source>
        <dbReference type="ARBA" id="ARBA00022691"/>
    </source>
</evidence>
<dbReference type="CDD" id="cd02440">
    <property type="entry name" value="AdoMet_MTases"/>
    <property type="match status" value="1"/>
</dbReference>
<dbReference type="SUPFAM" id="SSF53335">
    <property type="entry name" value="S-adenosyl-L-methionine-dependent methyltransferases"/>
    <property type="match status" value="1"/>
</dbReference>
<dbReference type="GO" id="GO:0008168">
    <property type="term" value="F:methyltransferase activity"/>
    <property type="evidence" value="ECO:0007669"/>
    <property type="project" value="UniProtKB-KW"/>
</dbReference>
<evidence type="ECO:0000313" key="5">
    <source>
        <dbReference type="EMBL" id="CAI94688.1"/>
    </source>
</evidence>
<evidence type="ECO:0000256" key="1">
    <source>
        <dbReference type="ARBA" id="ARBA00022603"/>
    </source>
</evidence>
<dbReference type="AlphaFoldDB" id="Q2PC77"/>
<dbReference type="GO" id="GO:0032259">
    <property type="term" value="P:methylation"/>
    <property type="evidence" value="ECO:0007669"/>
    <property type="project" value="UniProtKB-KW"/>
</dbReference>
<dbReference type="PANTHER" id="PTHR43464:SF19">
    <property type="entry name" value="UBIQUINONE BIOSYNTHESIS O-METHYLTRANSFERASE, MITOCHONDRIAL"/>
    <property type="match status" value="1"/>
</dbReference>
<organism evidence="5">
    <name type="scientific">Streptomyces rubradiris</name>
    <name type="common">Streptomyces achromogenes subsp. rubradiris</name>
    <dbReference type="NCBI Taxonomy" id="285531"/>
    <lineage>
        <taxon>Bacteria</taxon>
        <taxon>Bacillati</taxon>
        <taxon>Actinomycetota</taxon>
        <taxon>Actinomycetes</taxon>
        <taxon>Kitasatosporales</taxon>
        <taxon>Streptomycetaceae</taxon>
        <taxon>Streptomyces</taxon>
    </lineage>
</organism>
<name>Q2PC77_STRRR</name>
<dbReference type="Pfam" id="PF13649">
    <property type="entry name" value="Methyltransf_25"/>
    <property type="match status" value="1"/>
</dbReference>
<reference evidence="5" key="3">
    <citation type="submission" date="2004-12" db="EMBL/GenBank/DDBJ databases">
        <authorList>
            <person name="Kim C.G."/>
        </authorList>
    </citation>
    <scope>NUCLEOTIDE SEQUENCE</scope>
    <source>
        <strain evidence="5">NRRL 3061</strain>
    </source>
</reference>
<reference evidence="5" key="2">
    <citation type="journal article" date="2003" name="Biotechnol. Lett.">
        <title>Functional identification of rub52 gene involved in the biosynthesis of rubradirin.</title>
        <authorList>
            <person name="Maharjan J."/>
            <person name="Liou K."/>
            <person name="Lee H.C."/>
            <person name="Kim C.G."/>
            <person name="Lee J.J."/>
            <person name="Yoo J.C."/>
            <person name="Sohng J.K."/>
        </authorList>
    </citation>
    <scope>NUCLEOTIDE SEQUENCE</scope>
    <source>
        <strain evidence="5">NRRL 3061</strain>
    </source>
</reference>
<dbReference type="InterPro" id="IPR041698">
    <property type="entry name" value="Methyltransf_25"/>
</dbReference>
<dbReference type="PANTHER" id="PTHR43464">
    <property type="entry name" value="METHYLTRANSFERASE"/>
    <property type="match status" value="1"/>
</dbReference>
<keyword evidence="3" id="KW-0949">S-adenosyl-L-methionine</keyword>
<keyword evidence="2" id="KW-0808">Transferase</keyword>
<reference evidence="5" key="1">
    <citation type="journal article" date="1997" name="Mol. Cells">
        <title>Identification of a gene cluster of biosynthetic genes of rubradirin substructures in S. achromogenes var. rubradiris NRRL3061.</title>
        <authorList>
            <person name="Sohng J.K."/>
            <person name="Oh T.J."/>
            <person name="Lee J.J."/>
            <person name="Kim C.G."/>
        </authorList>
    </citation>
    <scope>NUCLEOTIDE SEQUENCE</scope>
    <source>
        <strain evidence="5">NRRL 3061</strain>
    </source>
</reference>
<protein>
    <recommendedName>
        <fullName evidence="4">Methyltransferase domain-containing protein</fullName>
    </recommendedName>
</protein>
<proteinExistence type="predicted"/>
<sequence length="207" mass="22059">MGGSKVEGFDAHYAGTPLWDLGRPQTALRDLAEAGAFRGRVLDVGCGTGEVALMAAALGLPTVGIDSASTAIGIARRKAEERGLPARFLVGDALNSADLGEQFDTVLDCALFHAFSETERVRYAGSLATVMPPDARLFLLCISDRHHPGSGPRRESQGGIRARRVSQDEIRATFADGWRVDSIEPATLENNRDIDGAPGWLAAITRT</sequence>